<reference evidence="2 3" key="1">
    <citation type="journal article" date="2016" name="BMC Genomics">
        <title>Combined genomic and structural analyses of a cultured magnetotactic bacterium reveals its niche adaptation to a dynamic environment.</title>
        <authorList>
            <person name="Araujo A.C."/>
            <person name="Morillo V."/>
            <person name="Cypriano J."/>
            <person name="Teixeira L.C."/>
            <person name="Leao P."/>
            <person name="Lyra S."/>
            <person name="Almeida L.G."/>
            <person name="Bazylinski D.A."/>
            <person name="Vasconcellos A.T."/>
            <person name="Abreu F."/>
            <person name="Lins U."/>
        </authorList>
    </citation>
    <scope>NUCLEOTIDE SEQUENCE [LARGE SCALE GENOMIC DNA]</scope>
    <source>
        <strain evidence="2 3">IT-1</strain>
    </source>
</reference>
<dbReference type="Proteomes" id="UP000194003">
    <property type="component" value="Unassembled WGS sequence"/>
</dbReference>
<organism evidence="2 3">
    <name type="scientific">Magnetofaba australis IT-1</name>
    <dbReference type="NCBI Taxonomy" id="1434232"/>
    <lineage>
        <taxon>Bacteria</taxon>
        <taxon>Pseudomonadati</taxon>
        <taxon>Pseudomonadota</taxon>
        <taxon>Magnetococcia</taxon>
        <taxon>Magnetococcales</taxon>
        <taxon>Magnetococcaceae</taxon>
        <taxon>Magnetofaba</taxon>
    </lineage>
</organism>
<keyword evidence="3" id="KW-1185">Reference proteome</keyword>
<feature type="transmembrane region" description="Helical" evidence="1">
    <location>
        <begin position="12"/>
        <end position="32"/>
    </location>
</feature>
<protein>
    <recommendedName>
        <fullName evidence="4">Antitermination protein NusG</fullName>
    </recommendedName>
</protein>
<sequence length="144" mass="16461">MQRIHRGLIQESAMLFKILLPILAIASIYALGRFQAQRKEALITPEQAEALRAQEVADQRAGRRAGLIALLLLVTLAATMAYFYWRDANKEMLIRVINIQSGETQIYRARNKDLHDRVFTTLDGRRVRLADLERMEVETAPSEP</sequence>
<dbReference type="EMBL" id="LVJN01000018">
    <property type="protein sequence ID" value="OSM04965.1"/>
    <property type="molecule type" value="Genomic_DNA"/>
</dbReference>
<dbReference type="AlphaFoldDB" id="A0A1Y2K859"/>
<evidence type="ECO:0000313" key="2">
    <source>
        <dbReference type="EMBL" id="OSM04965.1"/>
    </source>
</evidence>
<feature type="transmembrane region" description="Helical" evidence="1">
    <location>
        <begin position="65"/>
        <end position="85"/>
    </location>
</feature>
<gene>
    <name evidence="2" type="ORF">MAIT1_03085</name>
</gene>
<evidence type="ECO:0000313" key="3">
    <source>
        <dbReference type="Proteomes" id="UP000194003"/>
    </source>
</evidence>
<accession>A0A1Y2K859</accession>
<dbReference type="STRING" id="1434232.MAIT1_03085"/>
<keyword evidence="1" id="KW-0472">Membrane</keyword>
<keyword evidence="1" id="KW-1133">Transmembrane helix</keyword>
<comment type="caution">
    <text evidence="2">The sequence shown here is derived from an EMBL/GenBank/DDBJ whole genome shotgun (WGS) entry which is preliminary data.</text>
</comment>
<keyword evidence="1" id="KW-0812">Transmembrane</keyword>
<evidence type="ECO:0000256" key="1">
    <source>
        <dbReference type="SAM" id="Phobius"/>
    </source>
</evidence>
<name>A0A1Y2K859_9PROT</name>
<proteinExistence type="predicted"/>
<evidence type="ECO:0008006" key="4">
    <source>
        <dbReference type="Google" id="ProtNLM"/>
    </source>
</evidence>